<reference evidence="1" key="3">
    <citation type="submission" date="2020-11" db="EMBL/GenBank/DDBJ databases">
        <authorList>
            <person name="Whitehead M."/>
        </authorList>
    </citation>
    <scope>NUCLEOTIDE SEQUENCE</scope>
    <source>
        <strain evidence="1">EGII</strain>
    </source>
</reference>
<dbReference type="KEGG" id="ccat:105665080"/>
<dbReference type="OrthoDB" id="8012038at2759"/>
<proteinExistence type="evidence at transcript level"/>
<evidence type="ECO:0000313" key="2">
    <source>
        <dbReference type="EMBL" id="JAC05774.1"/>
    </source>
</evidence>
<dbReference type="EMBL" id="GAMC01000782">
    <property type="protein sequence ID" value="JAC05774.1"/>
    <property type="molecule type" value="mRNA"/>
</dbReference>
<keyword evidence="3" id="KW-1185">Reference proteome</keyword>
<gene>
    <name evidence="1" type="ORF">CCAP1982_LOCUS3991</name>
</gene>
<evidence type="ECO:0000313" key="1">
    <source>
        <dbReference type="EMBL" id="CAD6995270.1"/>
    </source>
</evidence>
<organism evidence="2">
    <name type="scientific">Ceratitis capitata</name>
    <name type="common">Mediterranean fruit fly</name>
    <name type="synonym">Tephritis capitata</name>
    <dbReference type="NCBI Taxonomy" id="7213"/>
    <lineage>
        <taxon>Eukaryota</taxon>
        <taxon>Metazoa</taxon>
        <taxon>Ecdysozoa</taxon>
        <taxon>Arthropoda</taxon>
        <taxon>Hexapoda</taxon>
        <taxon>Insecta</taxon>
        <taxon>Pterygota</taxon>
        <taxon>Neoptera</taxon>
        <taxon>Endopterygota</taxon>
        <taxon>Diptera</taxon>
        <taxon>Brachycera</taxon>
        <taxon>Muscomorpha</taxon>
        <taxon>Tephritoidea</taxon>
        <taxon>Tephritidae</taxon>
        <taxon>Ceratitis</taxon>
        <taxon>Ceratitis</taxon>
    </lineage>
</organism>
<reference evidence="2" key="2">
    <citation type="journal article" date="2014" name="BMC Genomics">
        <title>A genomic perspective to assessing quality of mass-reared SIT flies used in Mediterranean fruit fly (Ceratitis capitata) eradication in California.</title>
        <authorList>
            <person name="Calla B."/>
            <person name="Hall B."/>
            <person name="Hou S."/>
            <person name="Geib S.M."/>
        </authorList>
    </citation>
    <scope>NUCLEOTIDE SEQUENCE</scope>
</reference>
<accession>W8C732</accession>
<evidence type="ECO:0000313" key="3">
    <source>
        <dbReference type="Proteomes" id="UP000606786"/>
    </source>
</evidence>
<dbReference type="EMBL" id="CAJHJT010000001">
    <property type="protein sequence ID" value="CAD6995270.1"/>
    <property type="molecule type" value="Genomic_DNA"/>
</dbReference>
<reference evidence="2" key="1">
    <citation type="submission" date="2013-07" db="EMBL/GenBank/DDBJ databases">
        <authorList>
            <person name="Geib S."/>
        </authorList>
    </citation>
    <scope>NUCLEOTIDE SEQUENCE</scope>
</reference>
<dbReference type="Proteomes" id="UP000606786">
    <property type="component" value="Unassembled WGS sequence"/>
</dbReference>
<name>W8C732_CERCA</name>
<protein>
    <submittedName>
        <fullName evidence="1">(Mediterranean fruit fly) hypothetical protein</fullName>
    </submittedName>
</protein>
<dbReference type="AlphaFoldDB" id="W8C732"/>
<sequence length="246" mass="28246">MADGDNSNALYDIIRKELNLIISDGDTSTKNIHSARIAKNKFEDDKCLKQQETTEVTDNLINYSDTFKEVPSAREHLSTLLSSKILQLPSNEAPGAAIDTDLQKMRFDLQQSYELFQAMGERFQAINFRSLKRRIKDMNLNKSDRSSKLEQEVKDVLKKHYDDNTLSSLTTEMGVRFQQHPGEFGNIPELSEFFQTCTQLQHGLEQIKRQRQSVSKLTKRITNATEASYKRIDHIHSIMSTRKSGK</sequence>